<evidence type="ECO:0000256" key="2">
    <source>
        <dbReference type="SAM" id="MobiDB-lite"/>
    </source>
</evidence>
<reference evidence="6" key="1">
    <citation type="submission" date="2019-10" db="EMBL/GenBank/DDBJ databases">
        <title>Streptomyces sp. nov., a novel actinobacterium isolated from alkaline environment.</title>
        <authorList>
            <person name="Golinska P."/>
        </authorList>
    </citation>
    <scope>NUCLEOTIDE SEQUENCE [LARGE SCALE GENOMIC DNA]</scope>
    <source>
        <strain evidence="6">DSM 42118</strain>
    </source>
</reference>
<sequence>MTRGTAAAPGEERVDAFTHPAFFYHGEDGFLAGVGAFVRAGLENGEPILVVLPESRERLLREDLGALAREVTWPVTGVFGPNPGRAMSAFREFVDRHPNGHPRVVGEPVWPGRDTEEVREVLRHEMLFNLALAGSSASVLCPYDVSSVPSGVLEEARRSHPTMLENEGQRPSPWYTGRRERDVPLTEPPTRAVSLPYDEETLSAVRGSAERWAREAGLSGARRTDLVLAIAEATTNSVRHGGGTGVLRLWVDGSRARAETRDAGRLSDPLAGTHRPDPFSASGGRGLWMINRLCDLVQMRSLPDGLVIRMTMTLDSPGVPPPPRWG</sequence>
<evidence type="ECO:0000256" key="1">
    <source>
        <dbReference type="ARBA" id="ARBA00022527"/>
    </source>
</evidence>
<dbReference type="Pfam" id="PF14417">
    <property type="entry name" value="MEDS"/>
    <property type="match status" value="1"/>
</dbReference>
<proteinExistence type="predicted"/>
<dbReference type="EMBL" id="VKHT01000246">
    <property type="protein sequence ID" value="MBB0244479.1"/>
    <property type="molecule type" value="Genomic_DNA"/>
</dbReference>
<dbReference type="InterPro" id="IPR036890">
    <property type="entry name" value="HATPase_C_sf"/>
</dbReference>
<dbReference type="PANTHER" id="PTHR35526">
    <property type="entry name" value="ANTI-SIGMA-F FACTOR RSBW-RELATED"/>
    <property type="match status" value="1"/>
</dbReference>
<dbReference type="AlphaFoldDB" id="A0A7W3Y1A9"/>
<accession>A0A7W3Y1A9</accession>
<dbReference type="PANTHER" id="PTHR35526:SF3">
    <property type="entry name" value="ANTI-SIGMA-F FACTOR RSBW"/>
    <property type="match status" value="1"/>
</dbReference>
<feature type="region of interest" description="Disordered" evidence="2">
    <location>
        <begin position="156"/>
        <end position="191"/>
    </location>
</feature>
<dbReference type="InterPro" id="IPR003594">
    <property type="entry name" value="HATPase_dom"/>
</dbReference>
<dbReference type="NCBIfam" id="NF041045">
    <property type="entry name" value="RsbA_anti_sig"/>
    <property type="match status" value="1"/>
</dbReference>
<protein>
    <submittedName>
        <fullName evidence="5">Sensor histidine kinase</fullName>
    </submittedName>
</protein>
<dbReference type="Gene3D" id="3.30.565.10">
    <property type="entry name" value="Histidine kinase-like ATPase, C-terminal domain"/>
    <property type="match status" value="1"/>
</dbReference>
<name>A0A7W3Y1A9_9ACTN</name>
<dbReference type="InterPro" id="IPR047718">
    <property type="entry name" value="RsbA-like_anti_sig"/>
</dbReference>
<keyword evidence="1" id="KW-0723">Serine/threonine-protein kinase</keyword>
<dbReference type="Pfam" id="PF13581">
    <property type="entry name" value="HATPase_c_2"/>
    <property type="match status" value="1"/>
</dbReference>
<evidence type="ECO:0000259" key="4">
    <source>
        <dbReference type="Pfam" id="PF14417"/>
    </source>
</evidence>
<dbReference type="InterPro" id="IPR050267">
    <property type="entry name" value="Anti-sigma-factor_SerPK"/>
</dbReference>
<comment type="caution">
    <text evidence="5">The sequence shown here is derived from an EMBL/GenBank/DDBJ whole genome shotgun (WGS) entry which is preliminary data.</text>
</comment>
<dbReference type="Proteomes" id="UP000538929">
    <property type="component" value="Unassembled WGS sequence"/>
</dbReference>
<dbReference type="RefSeq" id="WP_182606098.1">
    <property type="nucleotide sequence ID" value="NZ_VKHT01000246.1"/>
</dbReference>
<keyword evidence="5" id="KW-0808">Transferase</keyword>
<gene>
    <name evidence="5" type="ORF">FNQ90_10270</name>
</gene>
<dbReference type="InterPro" id="IPR025847">
    <property type="entry name" value="MEDS_domain"/>
</dbReference>
<feature type="domain" description="MEDS" evidence="4">
    <location>
        <begin position="18"/>
        <end position="161"/>
    </location>
</feature>
<keyword evidence="5" id="KW-0418">Kinase</keyword>
<keyword evidence="6" id="KW-1185">Reference proteome</keyword>
<dbReference type="GO" id="GO:0004674">
    <property type="term" value="F:protein serine/threonine kinase activity"/>
    <property type="evidence" value="ECO:0007669"/>
    <property type="project" value="UniProtKB-KW"/>
</dbReference>
<dbReference type="SUPFAM" id="SSF55874">
    <property type="entry name" value="ATPase domain of HSP90 chaperone/DNA topoisomerase II/histidine kinase"/>
    <property type="match status" value="1"/>
</dbReference>
<feature type="domain" description="Histidine kinase/HSP90-like ATPase" evidence="3">
    <location>
        <begin position="196"/>
        <end position="311"/>
    </location>
</feature>
<evidence type="ECO:0000313" key="5">
    <source>
        <dbReference type="EMBL" id="MBB0244479.1"/>
    </source>
</evidence>
<evidence type="ECO:0000313" key="6">
    <source>
        <dbReference type="Proteomes" id="UP000538929"/>
    </source>
</evidence>
<dbReference type="CDD" id="cd16936">
    <property type="entry name" value="HATPase_RsbW-like"/>
    <property type="match status" value="1"/>
</dbReference>
<evidence type="ECO:0000259" key="3">
    <source>
        <dbReference type="Pfam" id="PF13581"/>
    </source>
</evidence>
<organism evidence="5 6">
    <name type="scientific">Streptomyces alkaliphilus</name>
    <dbReference type="NCBI Taxonomy" id="1472722"/>
    <lineage>
        <taxon>Bacteria</taxon>
        <taxon>Bacillati</taxon>
        <taxon>Actinomycetota</taxon>
        <taxon>Actinomycetes</taxon>
        <taxon>Kitasatosporales</taxon>
        <taxon>Streptomycetaceae</taxon>
        <taxon>Streptomyces</taxon>
    </lineage>
</organism>